<evidence type="ECO:0000256" key="7">
    <source>
        <dbReference type="ARBA" id="ARBA00023136"/>
    </source>
</evidence>
<dbReference type="InterPro" id="IPR013098">
    <property type="entry name" value="Ig_I-set"/>
</dbReference>
<dbReference type="SMART" id="SM00409">
    <property type="entry name" value="IG"/>
    <property type="match status" value="2"/>
</dbReference>
<evidence type="ECO:0000313" key="12">
    <source>
        <dbReference type="Proteomes" id="UP001497623"/>
    </source>
</evidence>
<evidence type="ECO:0000256" key="4">
    <source>
        <dbReference type="ARBA" id="ARBA00022737"/>
    </source>
</evidence>
<keyword evidence="8" id="KW-1015">Disulfide bond</keyword>
<dbReference type="GO" id="GO:0005886">
    <property type="term" value="C:plasma membrane"/>
    <property type="evidence" value="ECO:0007669"/>
    <property type="project" value="TreeGrafter"/>
</dbReference>
<dbReference type="SUPFAM" id="SSF48726">
    <property type="entry name" value="Immunoglobulin"/>
    <property type="match status" value="2"/>
</dbReference>
<dbReference type="CDD" id="cd20956">
    <property type="entry name" value="IgI_4_Dscam"/>
    <property type="match status" value="1"/>
</dbReference>
<dbReference type="PANTHER" id="PTHR10075:SF14">
    <property type="entry name" value="CELL ADHESION MOLECULE DSCAM2-RELATED"/>
    <property type="match status" value="1"/>
</dbReference>
<dbReference type="GO" id="GO:0007156">
    <property type="term" value="P:homophilic cell adhesion via plasma membrane adhesion molecules"/>
    <property type="evidence" value="ECO:0007669"/>
    <property type="project" value="TreeGrafter"/>
</dbReference>
<dbReference type="PANTHER" id="PTHR10075">
    <property type="entry name" value="BASIGIN RELATED"/>
    <property type="match status" value="1"/>
</dbReference>
<feature type="domain" description="Ig-like" evidence="10">
    <location>
        <begin position="58"/>
        <end position="151"/>
    </location>
</feature>
<evidence type="ECO:0000256" key="3">
    <source>
        <dbReference type="ARBA" id="ARBA00022729"/>
    </source>
</evidence>
<accession>A0AAV2PM87</accession>
<dbReference type="Pfam" id="PF07679">
    <property type="entry name" value="I-set"/>
    <property type="match status" value="2"/>
</dbReference>
<keyword evidence="6" id="KW-1133">Transmembrane helix</keyword>
<dbReference type="GO" id="GO:0007411">
    <property type="term" value="P:axon guidance"/>
    <property type="evidence" value="ECO:0007669"/>
    <property type="project" value="TreeGrafter"/>
</dbReference>
<proteinExistence type="predicted"/>
<evidence type="ECO:0000256" key="9">
    <source>
        <dbReference type="ARBA" id="ARBA00023319"/>
    </source>
</evidence>
<dbReference type="GO" id="GO:0007417">
    <property type="term" value="P:central nervous system development"/>
    <property type="evidence" value="ECO:0007669"/>
    <property type="project" value="TreeGrafter"/>
</dbReference>
<keyword evidence="2" id="KW-0812">Transmembrane</keyword>
<reference evidence="11 12" key="1">
    <citation type="submission" date="2024-05" db="EMBL/GenBank/DDBJ databases">
        <authorList>
            <person name="Wallberg A."/>
        </authorList>
    </citation>
    <scope>NUCLEOTIDE SEQUENCE [LARGE SCALE GENOMIC DNA]</scope>
</reference>
<dbReference type="GO" id="GO:0030424">
    <property type="term" value="C:axon"/>
    <property type="evidence" value="ECO:0007669"/>
    <property type="project" value="TreeGrafter"/>
</dbReference>
<protein>
    <recommendedName>
        <fullName evidence="10">Ig-like domain-containing protein</fullName>
    </recommendedName>
</protein>
<dbReference type="InterPro" id="IPR003598">
    <property type="entry name" value="Ig_sub2"/>
</dbReference>
<gene>
    <name evidence="11" type="ORF">MNOR_LOCUS1943</name>
</gene>
<dbReference type="Gene3D" id="2.60.40.10">
    <property type="entry name" value="Immunoglobulins"/>
    <property type="match status" value="2"/>
</dbReference>
<dbReference type="InterPro" id="IPR013783">
    <property type="entry name" value="Ig-like_fold"/>
</dbReference>
<dbReference type="InterPro" id="IPR036179">
    <property type="entry name" value="Ig-like_dom_sf"/>
</dbReference>
<evidence type="ECO:0000256" key="6">
    <source>
        <dbReference type="ARBA" id="ARBA00022989"/>
    </source>
</evidence>
<keyword evidence="4" id="KW-0677">Repeat</keyword>
<evidence type="ECO:0000256" key="8">
    <source>
        <dbReference type="ARBA" id="ARBA00023157"/>
    </source>
</evidence>
<dbReference type="EMBL" id="CAXKWB010000551">
    <property type="protein sequence ID" value="CAL4061193.1"/>
    <property type="molecule type" value="Genomic_DNA"/>
</dbReference>
<keyword evidence="3" id="KW-0732">Signal</keyword>
<name>A0AAV2PM87_MEGNR</name>
<keyword evidence="12" id="KW-1185">Reference proteome</keyword>
<sequence>MKDGVSLRSGDGRVTSDGRGLRLESLAAVDAGIYQCRAQGHQDSALGTALVMLGDTLPMLKYRFIEQSLQPGPAVSLKCVAQGTPTPAVSWLLDGFPLQHSPRLVVGQFVNMEGDVISHVNISSVSVRDGGLYRCTAANSVGNTRHQARLNVYGVPMVRPMGEVTAVAGEQFIITCPVGGWPINMIQWQKGGKKLPLSRRQTVSVNGSLVINNVQRAIDEGDYSCTASARHSHTSTQPVTIRVL</sequence>
<dbReference type="InterPro" id="IPR007110">
    <property type="entry name" value="Ig-like_dom"/>
</dbReference>
<dbReference type="PROSITE" id="PS50835">
    <property type="entry name" value="IG_LIKE"/>
    <property type="match status" value="2"/>
</dbReference>
<evidence type="ECO:0000313" key="11">
    <source>
        <dbReference type="EMBL" id="CAL4061193.1"/>
    </source>
</evidence>
<feature type="non-terminal residue" evidence="11">
    <location>
        <position position="244"/>
    </location>
</feature>
<evidence type="ECO:0000256" key="2">
    <source>
        <dbReference type="ARBA" id="ARBA00022692"/>
    </source>
</evidence>
<keyword evidence="5" id="KW-0130">Cell adhesion</keyword>
<dbReference type="FunFam" id="2.60.40.10:FF:000017">
    <property type="entry name" value="Down syndrome cell adhesion molecule b"/>
    <property type="match status" value="1"/>
</dbReference>
<evidence type="ECO:0000256" key="1">
    <source>
        <dbReference type="ARBA" id="ARBA00004167"/>
    </source>
</evidence>
<keyword evidence="9" id="KW-0393">Immunoglobulin domain</keyword>
<dbReference type="AlphaFoldDB" id="A0AAV2PM87"/>
<dbReference type="InterPro" id="IPR003599">
    <property type="entry name" value="Ig_sub"/>
</dbReference>
<feature type="domain" description="Ig-like" evidence="10">
    <location>
        <begin position="156"/>
        <end position="240"/>
    </location>
</feature>
<evidence type="ECO:0000256" key="5">
    <source>
        <dbReference type="ARBA" id="ARBA00022889"/>
    </source>
</evidence>
<dbReference type="Proteomes" id="UP001497623">
    <property type="component" value="Unassembled WGS sequence"/>
</dbReference>
<dbReference type="GO" id="GO:0098632">
    <property type="term" value="F:cell-cell adhesion mediator activity"/>
    <property type="evidence" value="ECO:0007669"/>
    <property type="project" value="TreeGrafter"/>
</dbReference>
<comment type="subcellular location">
    <subcellularLocation>
        <location evidence="1">Membrane</location>
        <topology evidence="1">Single-pass membrane protein</topology>
    </subcellularLocation>
</comment>
<dbReference type="GO" id="GO:0070593">
    <property type="term" value="P:dendrite self-avoidance"/>
    <property type="evidence" value="ECO:0007669"/>
    <property type="project" value="TreeGrafter"/>
</dbReference>
<dbReference type="SMART" id="SM00408">
    <property type="entry name" value="IGc2"/>
    <property type="match status" value="2"/>
</dbReference>
<evidence type="ECO:0000259" key="10">
    <source>
        <dbReference type="PROSITE" id="PS50835"/>
    </source>
</evidence>
<comment type="caution">
    <text evidence="11">The sequence shown here is derived from an EMBL/GenBank/DDBJ whole genome shotgun (WGS) entry which is preliminary data.</text>
</comment>
<keyword evidence="7" id="KW-0472">Membrane</keyword>
<organism evidence="11 12">
    <name type="scientific">Meganyctiphanes norvegica</name>
    <name type="common">Northern krill</name>
    <name type="synonym">Thysanopoda norvegica</name>
    <dbReference type="NCBI Taxonomy" id="48144"/>
    <lineage>
        <taxon>Eukaryota</taxon>
        <taxon>Metazoa</taxon>
        <taxon>Ecdysozoa</taxon>
        <taxon>Arthropoda</taxon>
        <taxon>Crustacea</taxon>
        <taxon>Multicrustacea</taxon>
        <taxon>Malacostraca</taxon>
        <taxon>Eumalacostraca</taxon>
        <taxon>Eucarida</taxon>
        <taxon>Euphausiacea</taxon>
        <taxon>Euphausiidae</taxon>
        <taxon>Meganyctiphanes</taxon>
    </lineage>
</organism>